<dbReference type="PANTHER" id="PTHR37422">
    <property type="entry name" value="TEICHURONIC ACID BIOSYNTHESIS PROTEIN TUAE"/>
    <property type="match status" value="1"/>
</dbReference>
<accession>A0ABV7ZH14</accession>
<sequence length="413" mass="46167">MSASSFFTFIFALFFLTSFKKPLAQILLIILALSAFGYYLKYKPSLSLTRAYKWLAWVWVLMFASVLPNLFMDGSLEHFSYNLRLLNMPLIYLLGVLALVCLSNAPITLNERVIFYSMAVACVCNGMIALVQRLGFRVARVDAWSTIVGFVTLTSIAVLGCYIYALYTSKRHERAFFSVALGLGFIVVLFSATRSAWIAFTLTFIMLSGLVLYLQKSWHSLPYMLSMSAVLIGLFVGGQILESKALIKTSRGAKESFSHDLKLYAQKSSDSSIGARLERWKEALVIVRLSPFFGMSLSARCKHMSEIVAMAHSYHSVEESDCKGKYDNEIFNVLAHKGLIGLGILLTLWVVVAHIFIKRLESHPQLSLLMLSLLGFYIILGIGFDPFAFFIEGSFFVGMLVMGMLGAHPKQVV</sequence>
<feature type="transmembrane region" description="Helical" evidence="5">
    <location>
        <begin position="113"/>
        <end position="131"/>
    </location>
</feature>
<dbReference type="GO" id="GO:0016874">
    <property type="term" value="F:ligase activity"/>
    <property type="evidence" value="ECO:0007669"/>
    <property type="project" value="UniProtKB-KW"/>
</dbReference>
<dbReference type="PANTHER" id="PTHR37422:SF17">
    <property type="entry name" value="O-ANTIGEN LIGASE"/>
    <property type="match status" value="1"/>
</dbReference>
<keyword evidence="4 5" id="KW-0472">Membrane</keyword>
<dbReference type="RefSeq" id="WP_104752577.1">
    <property type="nucleotide sequence ID" value="NZ_FZMF01000032.1"/>
</dbReference>
<organism evidence="7 8">
    <name type="scientific">Helicobacter baculiformis</name>
    <dbReference type="NCBI Taxonomy" id="427351"/>
    <lineage>
        <taxon>Bacteria</taxon>
        <taxon>Pseudomonadati</taxon>
        <taxon>Campylobacterota</taxon>
        <taxon>Epsilonproteobacteria</taxon>
        <taxon>Campylobacterales</taxon>
        <taxon>Helicobacteraceae</taxon>
        <taxon>Helicobacter</taxon>
    </lineage>
</organism>
<dbReference type="InterPro" id="IPR051533">
    <property type="entry name" value="WaaL-like"/>
</dbReference>
<protein>
    <submittedName>
        <fullName evidence="7">O-antigen ligase family protein</fullName>
    </submittedName>
</protein>
<dbReference type="Pfam" id="PF04932">
    <property type="entry name" value="Wzy_C"/>
    <property type="match status" value="1"/>
</dbReference>
<dbReference type="Proteomes" id="UP001595783">
    <property type="component" value="Unassembled WGS sequence"/>
</dbReference>
<evidence type="ECO:0000313" key="8">
    <source>
        <dbReference type="Proteomes" id="UP001595783"/>
    </source>
</evidence>
<keyword evidence="3 5" id="KW-1133">Transmembrane helix</keyword>
<feature type="transmembrane region" description="Helical" evidence="5">
    <location>
        <begin position="338"/>
        <end position="357"/>
    </location>
</feature>
<feature type="transmembrane region" description="Helical" evidence="5">
    <location>
        <begin position="83"/>
        <end position="101"/>
    </location>
</feature>
<evidence type="ECO:0000256" key="3">
    <source>
        <dbReference type="ARBA" id="ARBA00022989"/>
    </source>
</evidence>
<keyword evidence="2 5" id="KW-0812">Transmembrane</keyword>
<feature type="transmembrane region" description="Helical" evidence="5">
    <location>
        <begin position="52"/>
        <end position="71"/>
    </location>
</feature>
<feature type="transmembrane region" description="Helical" evidence="5">
    <location>
        <begin position="221"/>
        <end position="241"/>
    </location>
</feature>
<feature type="transmembrane region" description="Helical" evidence="5">
    <location>
        <begin position="196"/>
        <end position="214"/>
    </location>
</feature>
<evidence type="ECO:0000256" key="5">
    <source>
        <dbReference type="SAM" id="Phobius"/>
    </source>
</evidence>
<keyword evidence="8" id="KW-1185">Reference proteome</keyword>
<evidence type="ECO:0000313" key="7">
    <source>
        <dbReference type="EMBL" id="MFC3847421.1"/>
    </source>
</evidence>
<evidence type="ECO:0000256" key="1">
    <source>
        <dbReference type="ARBA" id="ARBA00004141"/>
    </source>
</evidence>
<keyword evidence="7" id="KW-0436">Ligase</keyword>
<comment type="subcellular location">
    <subcellularLocation>
        <location evidence="1">Membrane</location>
        <topology evidence="1">Multi-pass membrane protein</topology>
    </subcellularLocation>
</comment>
<name>A0ABV7ZH14_9HELI</name>
<feature type="transmembrane region" description="Helical" evidence="5">
    <location>
        <begin position="143"/>
        <end position="167"/>
    </location>
</feature>
<feature type="domain" description="O-antigen ligase-related" evidence="6">
    <location>
        <begin position="180"/>
        <end position="345"/>
    </location>
</feature>
<evidence type="ECO:0000256" key="4">
    <source>
        <dbReference type="ARBA" id="ARBA00023136"/>
    </source>
</evidence>
<reference evidence="8" key="1">
    <citation type="journal article" date="2019" name="Int. J. Syst. Evol. Microbiol.">
        <title>The Global Catalogue of Microorganisms (GCM) 10K type strain sequencing project: providing services to taxonomists for standard genome sequencing and annotation.</title>
        <authorList>
            <consortium name="The Broad Institute Genomics Platform"/>
            <consortium name="The Broad Institute Genome Sequencing Center for Infectious Disease"/>
            <person name="Wu L."/>
            <person name="Ma J."/>
        </authorList>
    </citation>
    <scope>NUCLEOTIDE SEQUENCE [LARGE SCALE GENOMIC DNA]</scope>
    <source>
        <strain evidence="8">CCUG 53816</strain>
    </source>
</reference>
<feature type="transmembrane region" description="Helical" evidence="5">
    <location>
        <begin position="23"/>
        <end position="40"/>
    </location>
</feature>
<feature type="transmembrane region" description="Helical" evidence="5">
    <location>
        <begin position="174"/>
        <end position="190"/>
    </location>
</feature>
<gene>
    <name evidence="7" type="ORF">ACFOPX_02570</name>
</gene>
<feature type="transmembrane region" description="Helical" evidence="5">
    <location>
        <begin position="366"/>
        <end position="384"/>
    </location>
</feature>
<dbReference type="EMBL" id="JBHRZO010000009">
    <property type="protein sequence ID" value="MFC3847421.1"/>
    <property type="molecule type" value="Genomic_DNA"/>
</dbReference>
<proteinExistence type="predicted"/>
<comment type="caution">
    <text evidence="7">The sequence shown here is derived from an EMBL/GenBank/DDBJ whole genome shotgun (WGS) entry which is preliminary data.</text>
</comment>
<dbReference type="InterPro" id="IPR007016">
    <property type="entry name" value="O-antigen_ligase-rel_domated"/>
</dbReference>
<evidence type="ECO:0000256" key="2">
    <source>
        <dbReference type="ARBA" id="ARBA00022692"/>
    </source>
</evidence>
<evidence type="ECO:0000259" key="6">
    <source>
        <dbReference type="Pfam" id="PF04932"/>
    </source>
</evidence>